<dbReference type="Pfam" id="PF02839">
    <property type="entry name" value="CBM_5_12"/>
    <property type="match status" value="1"/>
</dbReference>
<dbReference type="EMBL" id="JASJQH010009063">
    <property type="protein sequence ID" value="KAK9685112.1"/>
    <property type="molecule type" value="Genomic_DNA"/>
</dbReference>
<name>A0ABR2VN03_9FUNG</name>
<protein>
    <submittedName>
        <fullName evidence="4">Chitinase 4</fullName>
        <ecNumber evidence="4">3.2.1.14</ecNumber>
    </submittedName>
</protein>
<evidence type="ECO:0000256" key="2">
    <source>
        <dbReference type="SAM" id="MobiDB-lite"/>
    </source>
</evidence>
<evidence type="ECO:0000313" key="4">
    <source>
        <dbReference type="EMBL" id="KAK9685112.1"/>
    </source>
</evidence>
<dbReference type="Gene3D" id="2.10.10.20">
    <property type="entry name" value="Carbohydrate-binding module superfamily 5/12"/>
    <property type="match status" value="1"/>
</dbReference>
<evidence type="ECO:0000256" key="1">
    <source>
        <dbReference type="ARBA" id="ARBA00022801"/>
    </source>
</evidence>
<keyword evidence="5" id="KW-1185">Reference proteome</keyword>
<dbReference type="EC" id="3.2.1.14" evidence="4"/>
<organism evidence="4 5">
    <name type="scientific">Basidiobolus ranarum</name>
    <dbReference type="NCBI Taxonomy" id="34480"/>
    <lineage>
        <taxon>Eukaryota</taxon>
        <taxon>Fungi</taxon>
        <taxon>Fungi incertae sedis</taxon>
        <taxon>Zoopagomycota</taxon>
        <taxon>Entomophthoromycotina</taxon>
        <taxon>Basidiobolomycetes</taxon>
        <taxon>Basidiobolales</taxon>
        <taxon>Basidiobolaceae</taxon>
        <taxon>Basidiobolus</taxon>
    </lineage>
</organism>
<dbReference type="InterPro" id="IPR036573">
    <property type="entry name" value="CBM_sf_5/12"/>
</dbReference>
<feature type="region of interest" description="Disordered" evidence="2">
    <location>
        <begin position="23"/>
        <end position="82"/>
    </location>
</feature>
<dbReference type="CDD" id="cd12215">
    <property type="entry name" value="ChiC_BD"/>
    <property type="match status" value="1"/>
</dbReference>
<dbReference type="SMART" id="SM00495">
    <property type="entry name" value="ChtBD3"/>
    <property type="match status" value="1"/>
</dbReference>
<gene>
    <name evidence="4" type="primary">CHT4_6</name>
    <name evidence="4" type="ORF">K7432_015625</name>
</gene>
<dbReference type="Proteomes" id="UP001479436">
    <property type="component" value="Unassembled WGS sequence"/>
</dbReference>
<evidence type="ECO:0000259" key="3">
    <source>
        <dbReference type="SMART" id="SM00495"/>
    </source>
</evidence>
<dbReference type="GO" id="GO:0008843">
    <property type="term" value="F:endochitinase activity"/>
    <property type="evidence" value="ECO:0007669"/>
    <property type="project" value="UniProtKB-EC"/>
</dbReference>
<feature type="domain" description="Chitin-binding type-3" evidence="3">
    <location>
        <begin position="87"/>
        <end position="131"/>
    </location>
</feature>
<dbReference type="InterPro" id="IPR003610">
    <property type="entry name" value="CBM5/12"/>
</dbReference>
<sequence>MFWDMTNDANDELLNVLQDIRQPGSTVTATPPSSTVTPTSSASSISSSLSSQTKTSTSSVISTSTTSPTTTKPSTTSTPGTGVCVGVAAWSSSVAYNGAQKTTYNGHLWQAKWWTQNDTPGNNSQNVWTDLGVC</sequence>
<keyword evidence="1 4" id="KW-0378">Hydrolase</keyword>
<dbReference type="SUPFAM" id="SSF51055">
    <property type="entry name" value="Carbohydrate binding domain"/>
    <property type="match status" value="1"/>
</dbReference>
<feature type="compositionally biased region" description="Low complexity" evidence="2">
    <location>
        <begin position="23"/>
        <end position="81"/>
    </location>
</feature>
<evidence type="ECO:0000313" key="5">
    <source>
        <dbReference type="Proteomes" id="UP001479436"/>
    </source>
</evidence>
<keyword evidence="4" id="KW-0326">Glycosidase</keyword>
<reference evidence="4 5" key="1">
    <citation type="submission" date="2023-04" db="EMBL/GenBank/DDBJ databases">
        <title>Genome of Basidiobolus ranarum AG-B5.</title>
        <authorList>
            <person name="Stajich J.E."/>
            <person name="Carter-House D."/>
            <person name="Gryganskyi A."/>
        </authorList>
    </citation>
    <scope>NUCLEOTIDE SEQUENCE [LARGE SCALE GENOMIC DNA]</scope>
    <source>
        <strain evidence="4 5">AG-B5</strain>
    </source>
</reference>
<comment type="caution">
    <text evidence="4">The sequence shown here is derived from an EMBL/GenBank/DDBJ whole genome shotgun (WGS) entry which is preliminary data.</text>
</comment>
<proteinExistence type="predicted"/>
<accession>A0ABR2VN03</accession>